<dbReference type="EMBL" id="JADFTS010000003">
    <property type="protein sequence ID" value="KAF9614584.1"/>
    <property type="molecule type" value="Genomic_DNA"/>
</dbReference>
<keyword evidence="3" id="KW-0963">Cytoplasm</keyword>
<dbReference type="PANTHER" id="PTHR10527">
    <property type="entry name" value="IMPORTIN BETA"/>
    <property type="match status" value="1"/>
</dbReference>
<reference evidence="6 7" key="1">
    <citation type="submission" date="2020-10" db="EMBL/GenBank/DDBJ databases">
        <title>The Coptis chinensis genome and diversification of protoberbering-type alkaloids.</title>
        <authorList>
            <person name="Wang B."/>
            <person name="Shu S."/>
            <person name="Song C."/>
            <person name="Liu Y."/>
        </authorList>
    </citation>
    <scope>NUCLEOTIDE SEQUENCE [LARGE SCALE GENOMIC DNA]</scope>
    <source>
        <strain evidence="6">HL-2020</strain>
        <tissue evidence="6">Leaf</tissue>
    </source>
</reference>
<dbReference type="Proteomes" id="UP000631114">
    <property type="component" value="Unassembled WGS sequence"/>
</dbReference>
<keyword evidence="2" id="KW-0813">Transport</keyword>
<gene>
    <name evidence="6" type="ORF">IFM89_019367</name>
</gene>
<dbReference type="AlphaFoldDB" id="A0A835ICX8"/>
<dbReference type="InterPro" id="IPR040122">
    <property type="entry name" value="Importin_beta"/>
</dbReference>
<comment type="subcellular location">
    <subcellularLocation>
        <location evidence="1">Cytoplasm</location>
    </subcellularLocation>
</comment>
<evidence type="ECO:0000313" key="6">
    <source>
        <dbReference type="EMBL" id="KAF9614584.1"/>
    </source>
</evidence>
<dbReference type="InterPro" id="IPR011989">
    <property type="entry name" value="ARM-like"/>
</dbReference>
<evidence type="ECO:0000256" key="2">
    <source>
        <dbReference type="ARBA" id="ARBA00022448"/>
    </source>
</evidence>
<dbReference type="GO" id="GO:0005737">
    <property type="term" value="C:cytoplasm"/>
    <property type="evidence" value="ECO:0007669"/>
    <property type="project" value="UniProtKB-SubCell"/>
</dbReference>
<evidence type="ECO:0000313" key="7">
    <source>
        <dbReference type="Proteomes" id="UP000631114"/>
    </source>
</evidence>
<protein>
    <submittedName>
        <fullName evidence="6">Uncharacterized protein</fullName>
    </submittedName>
</protein>
<keyword evidence="7" id="KW-1185">Reference proteome</keyword>
<evidence type="ECO:0000256" key="3">
    <source>
        <dbReference type="ARBA" id="ARBA00022490"/>
    </source>
</evidence>
<comment type="caution">
    <text evidence="6">The sequence shown here is derived from an EMBL/GenBank/DDBJ whole genome shotgun (WGS) entry which is preliminary data.</text>
</comment>
<evidence type="ECO:0000256" key="1">
    <source>
        <dbReference type="ARBA" id="ARBA00004496"/>
    </source>
</evidence>
<accession>A0A835ICX8</accession>
<dbReference type="OrthoDB" id="904351at2759"/>
<dbReference type="GO" id="GO:0006606">
    <property type="term" value="P:protein import into nucleus"/>
    <property type="evidence" value="ECO:0007669"/>
    <property type="project" value="InterPro"/>
</dbReference>
<organism evidence="6 7">
    <name type="scientific">Coptis chinensis</name>
    <dbReference type="NCBI Taxonomy" id="261450"/>
    <lineage>
        <taxon>Eukaryota</taxon>
        <taxon>Viridiplantae</taxon>
        <taxon>Streptophyta</taxon>
        <taxon>Embryophyta</taxon>
        <taxon>Tracheophyta</taxon>
        <taxon>Spermatophyta</taxon>
        <taxon>Magnoliopsida</taxon>
        <taxon>Ranunculales</taxon>
        <taxon>Ranunculaceae</taxon>
        <taxon>Coptidoideae</taxon>
        <taxon>Coptis</taxon>
    </lineage>
</organism>
<sequence>MVGEGAREEPETEIFTSMLNTLNECIQVGDCLGTLIKAFKASFLPFIDELSSYITPIWVVPAWLSCLPIKGDLIEAKLVHDQLCSMVET</sequence>
<dbReference type="Gene3D" id="1.25.10.10">
    <property type="entry name" value="Leucine-rich Repeat Variant"/>
    <property type="match status" value="2"/>
</dbReference>
<keyword evidence="5" id="KW-0653">Protein transport</keyword>
<keyword evidence="4" id="KW-0677">Repeat</keyword>
<proteinExistence type="predicted"/>
<evidence type="ECO:0000256" key="5">
    <source>
        <dbReference type="ARBA" id="ARBA00022927"/>
    </source>
</evidence>
<name>A0A835ICX8_9MAGN</name>
<evidence type="ECO:0000256" key="4">
    <source>
        <dbReference type="ARBA" id="ARBA00022737"/>
    </source>
</evidence>